<name>A0ABU4EMS6_WILMA</name>
<dbReference type="EMBL" id="JAWLUM010000001">
    <property type="protein sequence ID" value="MDV7132547.1"/>
    <property type="molecule type" value="Genomic_DNA"/>
</dbReference>
<evidence type="ECO:0000313" key="2">
    <source>
        <dbReference type="Proteomes" id="UP001185792"/>
    </source>
</evidence>
<organism evidence="1 2">
    <name type="scientific">Williamsia marianensis</name>
    <dbReference type="NCBI Taxonomy" id="85044"/>
    <lineage>
        <taxon>Bacteria</taxon>
        <taxon>Bacillati</taxon>
        <taxon>Actinomycetota</taxon>
        <taxon>Actinomycetes</taxon>
        <taxon>Mycobacteriales</taxon>
        <taxon>Nocardiaceae</taxon>
        <taxon>Williamsia</taxon>
    </lineage>
</organism>
<protein>
    <submittedName>
        <fullName evidence="1">Uncharacterized protein</fullName>
    </submittedName>
</protein>
<gene>
    <name evidence="1" type="ORF">R4198_02495</name>
</gene>
<evidence type="ECO:0000313" key="1">
    <source>
        <dbReference type="EMBL" id="MDV7132547.1"/>
    </source>
</evidence>
<dbReference type="Proteomes" id="UP001185792">
    <property type="component" value="Unassembled WGS sequence"/>
</dbReference>
<dbReference type="RefSeq" id="WP_317711994.1">
    <property type="nucleotide sequence ID" value="NZ_JAWLUM010000001.1"/>
</dbReference>
<proteinExistence type="predicted"/>
<comment type="caution">
    <text evidence="1">The sequence shown here is derived from an EMBL/GenBank/DDBJ whole genome shotgun (WGS) entry which is preliminary data.</text>
</comment>
<reference evidence="1 2" key="1">
    <citation type="submission" date="2023-10" db="EMBL/GenBank/DDBJ databases">
        <title>Development of a sustainable strategy for remediation of hydrocarbon-contaminated territories based on the waste exchange concept.</title>
        <authorList>
            <person name="Krivoruchko A."/>
        </authorList>
    </citation>
    <scope>NUCLEOTIDE SEQUENCE [LARGE SCALE GENOMIC DNA]</scope>
    <source>
        <strain evidence="1 2">IEGM 1236</strain>
    </source>
</reference>
<keyword evidence="2" id="KW-1185">Reference proteome</keyword>
<sequence length="123" mass="12560">MVVPRVELRPHDLASKAGAVLPMEHLDGDLPIARCAAIGHDGTAVSATVNGVTATATLTSDDTAVIANATRVGLGSNSPTFQAENLIVAVNGFSTGGSYNTLHLYNASVPAHASTTSRHVSLQ</sequence>
<accession>A0ABU4EMS6</accession>